<evidence type="ECO:0000313" key="1">
    <source>
        <dbReference type="EMBL" id="QBX33883.1"/>
    </source>
</evidence>
<accession>A0A4P7HJW5</accession>
<sequence length="102" mass="11142">MNKDEGHLWIEREVLQEIAGDLGAHLVGCLLHLIADAEDNGEFAYETAITLLAAAPDMNERTAQKDVSRLVKAGWLVEKGGQLAIEGYGSIFIQDRRQAPPA</sequence>
<dbReference type="Proteomes" id="UP000296374">
    <property type="component" value="Chromosome"/>
</dbReference>
<proteinExistence type="predicted"/>
<gene>
    <name evidence="1" type="ORF">E4191_03495</name>
</gene>
<evidence type="ECO:0000313" key="2">
    <source>
        <dbReference type="Proteomes" id="UP000296374"/>
    </source>
</evidence>
<dbReference type="KEGG" id="plia:E4191_03495"/>
<organism evidence="1 2">
    <name type="scientific">Paracoccus liaowanqingii</name>
    <dbReference type="NCBI Taxonomy" id="2560053"/>
    <lineage>
        <taxon>Bacteria</taxon>
        <taxon>Pseudomonadati</taxon>
        <taxon>Pseudomonadota</taxon>
        <taxon>Alphaproteobacteria</taxon>
        <taxon>Rhodobacterales</taxon>
        <taxon>Paracoccaceae</taxon>
        <taxon>Paracoccus</taxon>
    </lineage>
</organism>
<reference evidence="2" key="1">
    <citation type="submission" date="2019-03" db="EMBL/GenBank/DDBJ databases">
        <authorList>
            <person name="Li J."/>
        </authorList>
    </citation>
    <scope>NUCLEOTIDE SEQUENCE [LARGE SCALE GENOMIC DNA]</scope>
    <source>
        <strain evidence="2">2251</strain>
    </source>
</reference>
<dbReference type="AlphaFoldDB" id="A0A4P7HJW5"/>
<protein>
    <recommendedName>
        <fullName evidence="3">Helix-turn-helix domain-containing protein</fullName>
    </recommendedName>
</protein>
<dbReference type="EMBL" id="CP038439">
    <property type="protein sequence ID" value="QBX33883.1"/>
    <property type="molecule type" value="Genomic_DNA"/>
</dbReference>
<evidence type="ECO:0008006" key="3">
    <source>
        <dbReference type="Google" id="ProtNLM"/>
    </source>
</evidence>
<name>A0A4P7HJW5_9RHOB</name>
<dbReference type="RefSeq" id="WP_135312177.1">
    <property type="nucleotide sequence ID" value="NZ_CP038439.1"/>
</dbReference>